<dbReference type="InterPro" id="IPR010442">
    <property type="entry name" value="PET_domain"/>
</dbReference>
<dbReference type="PROSITE" id="PS00478">
    <property type="entry name" value="LIM_DOMAIN_1"/>
    <property type="match status" value="1"/>
</dbReference>
<dbReference type="Pfam" id="PF06297">
    <property type="entry name" value="PET"/>
    <property type="match status" value="1"/>
</dbReference>
<organism evidence="11">
    <name type="scientific">Cacopsylla melanoneura</name>
    <dbReference type="NCBI Taxonomy" id="428564"/>
    <lineage>
        <taxon>Eukaryota</taxon>
        <taxon>Metazoa</taxon>
        <taxon>Ecdysozoa</taxon>
        <taxon>Arthropoda</taxon>
        <taxon>Hexapoda</taxon>
        <taxon>Insecta</taxon>
        <taxon>Pterygota</taxon>
        <taxon>Neoptera</taxon>
        <taxon>Paraneoptera</taxon>
        <taxon>Hemiptera</taxon>
        <taxon>Sternorrhyncha</taxon>
        <taxon>Psylloidea</taxon>
        <taxon>Psyllidae</taxon>
        <taxon>Psyllinae</taxon>
        <taxon>Cacopsylla</taxon>
    </lineage>
</organism>
<dbReference type="EMBL" id="HBUF01543235">
    <property type="protein sequence ID" value="CAG6755874.1"/>
    <property type="molecule type" value="Transcribed_RNA"/>
</dbReference>
<feature type="domain" description="LIM zinc-binding" evidence="9">
    <location>
        <begin position="620"/>
        <end position="688"/>
    </location>
</feature>
<evidence type="ECO:0000259" key="9">
    <source>
        <dbReference type="PROSITE" id="PS50023"/>
    </source>
</evidence>
<evidence type="ECO:0000259" key="10">
    <source>
        <dbReference type="PROSITE" id="PS51303"/>
    </source>
</evidence>
<evidence type="ECO:0000256" key="2">
    <source>
        <dbReference type="ARBA" id="ARBA00022490"/>
    </source>
</evidence>
<dbReference type="SUPFAM" id="SSF57716">
    <property type="entry name" value="Glucocorticoid receptor-like (DNA-binding domain)"/>
    <property type="match status" value="1"/>
</dbReference>
<evidence type="ECO:0000313" key="11">
    <source>
        <dbReference type="EMBL" id="CAG6612983.1"/>
    </source>
</evidence>
<feature type="compositionally biased region" description="Polar residues" evidence="8">
    <location>
        <begin position="385"/>
        <end position="416"/>
    </location>
</feature>
<reference evidence="11" key="1">
    <citation type="submission" date="2021-05" db="EMBL/GenBank/DDBJ databases">
        <authorList>
            <person name="Alioto T."/>
            <person name="Alioto T."/>
            <person name="Gomez Garrido J."/>
        </authorList>
    </citation>
    <scope>NUCLEOTIDE SEQUENCE</scope>
</reference>
<dbReference type="CDD" id="cd08368">
    <property type="entry name" value="LIM"/>
    <property type="match status" value="1"/>
</dbReference>
<dbReference type="EMBL" id="HBUF01543234">
    <property type="protein sequence ID" value="CAG6755873.1"/>
    <property type="molecule type" value="Transcribed_RNA"/>
</dbReference>
<dbReference type="InterPro" id="IPR033724">
    <property type="entry name" value="PET_testin"/>
</dbReference>
<keyword evidence="4" id="KW-0677">Repeat</keyword>
<feature type="compositionally biased region" description="Low complexity" evidence="8">
    <location>
        <begin position="425"/>
        <end position="435"/>
    </location>
</feature>
<feature type="compositionally biased region" description="Polar residues" evidence="8">
    <location>
        <begin position="324"/>
        <end position="350"/>
    </location>
</feature>
<dbReference type="PROSITE" id="PS50023">
    <property type="entry name" value="LIM_DOMAIN_2"/>
    <property type="match status" value="2"/>
</dbReference>
<dbReference type="GO" id="GO:0005737">
    <property type="term" value="C:cytoplasm"/>
    <property type="evidence" value="ECO:0007669"/>
    <property type="project" value="UniProtKB-SubCell"/>
</dbReference>
<dbReference type="CDD" id="cd09340">
    <property type="entry name" value="LIM1_Testin_like"/>
    <property type="match status" value="1"/>
</dbReference>
<name>A0A8D8PTP4_9HEMI</name>
<feature type="region of interest" description="Disordered" evidence="8">
    <location>
        <begin position="321"/>
        <end position="440"/>
    </location>
</feature>
<evidence type="ECO:0000256" key="1">
    <source>
        <dbReference type="ARBA" id="ARBA00004496"/>
    </source>
</evidence>
<evidence type="ECO:0000256" key="7">
    <source>
        <dbReference type="PROSITE-ProRule" id="PRU00125"/>
    </source>
</evidence>
<sequence>MAFEEGPNQIKTQKWMEILESKNQKGHKLAHDLGAGSPCLQCKDKCPGLDLHFWRKVCKNCKCKKESHDVQEEDDISAKFEILFGASRCMPSQAVLDLKLRFPGDPEEEGVGESGVRTSSSYPKREYTFDWIPPNVSSELAAEYMQQFPANKLPISGSDGALYRRQQLEKQVPLHDLNSNLCHNLTTDEVKALTDYLENLKQNVVGQGMIMKLPSLLPSENSPLSSLPPASSNMPTSYSADAISSLYNTVPKPFKLGGGDSSATQDEPEFPPPPPELLEDIHSTPASGSHAFLKPPSAFIKKSRTPSPTAFHQQSANLAHHNIEPSTPGDNIRAAQNPTQLTSHHNPNHITSEDPHQIQDNQDNPATATDEDENKNVKVSDFIRSLNSKQQTRPGGTSGTRSDNITSTNENRQGCQKPSDHGQHNLNINENNVDNLRTSPVFNTKPYVPTTSSLKIESFNQLNEPVHAPNKMIAKHLDSHQNMGYNSNLLGDPRDDNVSQSVRVTNLDDLVEDLARVNMNEANGQAIQDARNGNRMQDGNTQCGNYATKVPSGKSCKHCTLPIHAGELAIFTEKLGENILWHPTCFVCSTCNELLVDLMYFHYKSNVYCLRDYAQMLDIPRCHACDELIFVNEYTLAENKTFHVKHFCCYQCDKELCNQSYIPVTPLNQDNVGSHPYCLDCYYANFSKMCAACNQVIDVKDKCIQFNDKYYWHIKTECFACTQCKKYLNNEKFMMQFEKPFCSRPCVLDYSEHQR</sequence>
<proteinExistence type="predicted"/>
<protein>
    <submittedName>
        <fullName evidence="11">Prickle-like protein 2</fullName>
    </submittedName>
</protein>
<feature type="region of interest" description="Disordered" evidence="8">
    <location>
        <begin position="254"/>
        <end position="293"/>
    </location>
</feature>
<evidence type="ECO:0000256" key="6">
    <source>
        <dbReference type="ARBA" id="ARBA00023038"/>
    </source>
</evidence>
<evidence type="ECO:0000256" key="3">
    <source>
        <dbReference type="ARBA" id="ARBA00022723"/>
    </source>
</evidence>
<keyword evidence="5 7" id="KW-0862">Zinc</keyword>
<dbReference type="EMBL" id="HBUF01026186">
    <property type="protein sequence ID" value="CAG6612984.1"/>
    <property type="molecule type" value="Transcribed_RNA"/>
</dbReference>
<evidence type="ECO:0000256" key="8">
    <source>
        <dbReference type="SAM" id="MobiDB-lite"/>
    </source>
</evidence>
<dbReference type="GO" id="GO:0008270">
    <property type="term" value="F:zinc ion binding"/>
    <property type="evidence" value="ECO:0007669"/>
    <property type="project" value="InterPro"/>
</dbReference>
<feature type="domain" description="PET" evidence="10">
    <location>
        <begin position="110"/>
        <end position="218"/>
    </location>
</feature>
<dbReference type="Gene3D" id="2.10.110.10">
    <property type="entry name" value="Cysteine Rich Protein"/>
    <property type="match status" value="3"/>
</dbReference>
<comment type="subcellular location">
    <subcellularLocation>
        <location evidence="1">Cytoplasm</location>
    </subcellularLocation>
</comment>
<evidence type="ECO:0000256" key="5">
    <source>
        <dbReference type="ARBA" id="ARBA00022833"/>
    </source>
</evidence>
<dbReference type="CDD" id="cd09341">
    <property type="entry name" value="LIM2_Testin_like"/>
    <property type="match status" value="1"/>
</dbReference>
<dbReference type="PANTHER" id="PTHR24211:SF22">
    <property type="entry name" value="TESTIN"/>
    <property type="match status" value="1"/>
</dbReference>
<dbReference type="CDD" id="cd09829">
    <property type="entry name" value="PET_testin"/>
    <property type="match status" value="1"/>
</dbReference>
<keyword evidence="3 7" id="KW-0479">Metal-binding</keyword>
<evidence type="ECO:0000256" key="4">
    <source>
        <dbReference type="ARBA" id="ARBA00022737"/>
    </source>
</evidence>
<dbReference type="Pfam" id="PF00412">
    <property type="entry name" value="LIM"/>
    <property type="match status" value="3"/>
</dbReference>
<accession>A0A8D8PTP4</accession>
<dbReference type="AlphaFoldDB" id="A0A8D8PTP4"/>
<keyword evidence="2" id="KW-0963">Cytoplasm</keyword>
<dbReference type="InterPro" id="IPR001781">
    <property type="entry name" value="Znf_LIM"/>
</dbReference>
<dbReference type="InterPro" id="IPR047120">
    <property type="entry name" value="Pk/Esn/Tes"/>
</dbReference>
<dbReference type="EMBL" id="HBUF01026185">
    <property type="protein sequence ID" value="CAG6612983.1"/>
    <property type="molecule type" value="Transcribed_RNA"/>
</dbReference>
<dbReference type="SMART" id="SM00132">
    <property type="entry name" value="LIM"/>
    <property type="match status" value="3"/>
</dbReference>
<feature type="domain" description="LIM zinc-binding" evidence="9">
    <location>
        <begin position="554"/>
        <end position="619"/>
    </location>
</feature>
<feature type="compositionally biased region" description="Polar residues" evidence="8">
    <location>
        <begin position="358"/>
        <end position="367"/>
    </location>
</feature>
<keyword evidence="6 7" id="KW-0440">LIM domain</keyword>
<dbReference type="PROSITE" id="PS51303">
    <property type="entry name" value="PET"/>
    <property type="match status" value="1"/>
</dbReference>
<dbReference type="PANTHER" id="PTHR24211">
    <property type="entry name" value="LIM DOMAIN-CONTAINING PROTEIN"/>
    <property type="match status" value="1"/>
</dbReference>